<proteinExistence type="predicted"/>
<dbReference type="Proteomes" id="UP000596742">
    <property type="component" value="Unassembled WGS sequence"/>
</dbReference>
<dbReference type="AlphaFoldDB" id="A0A8B6BV61"/>
<organism evidence="1 2">
    <name type="scientific">Mytilus galloprovincialis</name>
    <name type="common">Mediterranean mussel</name>
    <dbReference type="NCBI Taxonomy" id="29158"/>
    <lineage>
        <taxon>Eukaryota</taxon>
        <taxon>Metazoa</taxon>
        <taxon>Spiralia</taxon>
        <taxon>Lophotrochozoa</taxon>
        <taxon>Mollusca</taxon>
        <taxon>Bivalvia</taxon>
        <taxon>Autobranchia</taxon>
        <taxon>Pteriomorphia</taxon>
        <taxon>Mytilida</taxon>
        <taxon>Mytiloidea</taxon>
        <taxon>Mytilidae</taxon>
        <taxon>Mytilinae</taxon>
        <taxon>Mytilus</taxon>
    </lineage>
</organism>
<gene>
    <name evidence="1" type="ORF">MGAL_10B047338</name>
</gene>
<comment type="caution">
    <text evidence="1">The sequence shown here is derived from an EMBL/GenBank/DDBJ whole genome shotgun (WGS) entry which is preliminary data.</text>
</comment>
<dbReference type="OrthoDB" id="10323131at2759"/>
<accession>A0A8B6BV61</accession>
<sequence length="679" mass="77641">MTSLGLTLGSALTGGCMYYPDICTNREEIERLDKKIKPMTRKYEEEYMQSKVMYYNLKTATTNNGYIEYYINQTIQAVETLQDIESGLEILLQIKLPKLSQMASATVNLTYEEHFRQVFGTLEYRLSDLKQMLLKYRNSALIGIVVQFVIEATVKKFVNAIQRAYKQVRGSEDILASTSKELWGRMDGSQTKRFRVVERLKLAPKVLRQTAKNIGQKFRNFWKNIKKLTTTKSWKGFKGKLKSIFKSPLQKLQKAKQFFSPSKNKFFVKNYRLGWSQKLMMSIGIIADFISTGLQVKQWKDVSEKMKKARKDYQQYHAKLSKELQAIANENLKMEDLWTDVVQTFQNLSIPFKQLVENSTNFSNFSDVFGLPRLPVDTSSPLFSINFNSVTKESIRSEQLNVIQFLKKVHNNITEIRDSLLARTIMYNTTLSKSKIEETVGDMQSDIKSILQFSSSGTIRKFGDALTLSDMVCTVSILRYDLEEYDYFPNSNAFRPRCDVNITTFEHWNHEAYTKRKSKPMRDVITQYVNDNKTESLSMLVDAVHNAYLGVADKHIASYGKLITARDVICVIADTFTNFSMYDFVNLNSLQPDCSTVSTGQFNKILEDANKLRAVTLAVKSALDGCGQYKFCPCLSTVASTNNVAEKDILIALHYIDSSWQPNTEAQFCGASGCVCLHL</sequence>
<evidence type="ECO:0000313" key="1">
    <source>
        <dbReference type="EMBL" id="VDH96188.1"/>
    </source>
</evidence>
<reference evidence="1" key="1">
    <citation type="submission" date="2018-11" db="EMBL/GenBank/DDBJ databases">
        <authorList>
            <person name="Alioto T."/>
            <person name="Alioto T."/>
        </authorList>
    </citation>
    <scope>NUCLEOTIDE SEQUENCE</scope>
</reference>
<dbReference type="EMBL" id="UYJE01000764">
    <property type="protein sequence ID" value="VDH96188.1"/>
    <property type="molecule type" value="Genomic_DNA"/>
</dbReference>
<keyword evidence="2" id="KW-1185">Reference proteome</keyword>
<evidence type="ECO:0000313" key="2">
    <source>
        <dbReference type="Proteomes" id="UP000596742"/>
    </source>
</evidence>
<name>A0A8B6BV61_MYTGA</name>
<protein>
    <submittedName>
        <fullName evidence="1">Uncharacterized protein</fullName>
    </submittedName>
</protein>